<dbReference type="AlphaFoldDB" id="A0A176VID8"/>
<dbReference type="Proteomes" id="UP000077202">
    <property type="component" value="Unassembled WGS sequence"/>
</dbReference>
<reference evidence="1" key="1">
    <citation type="submission" date="2016-03" db="EMBL/GenBank/DDBJ databases">
        <title>Mechanisms controlling the formation of the plant cell surface in tip-growing cells are functionally conserved among land plants.</title>
        <authorList>
            <person name="Honkanen S."/>
            <person name="Jones V.A."/>
            <person name="Morieri G."/>
            <person name="Champion C."/>
            <person name="Hetherington A.J."/>
            <person name="Kelly S."/>
            <person name="Saint-Marcoux D."/>
            <person name="Proust H."/>
            <person name="Prescott H."/>
            <person name="Dolan L."/>
        </authorList>
    </citation>
    <scope>NUCLEOTIDE SEQUENCE [LARGE SCALE GENOMIC DNA]</scope>
    <source>
        <tissue evidence="1">Whole gametophyte</tissue>
    </source>
</reference>
<accession>A0A176VID8</accession>
<protein>
    <submittedName>
        <fullName evidence="1">Uncharacterized protein</fullName>
    </submittedName>
</protein>
<comment type="caution">
    <text evidence="1">The sequence shown here is derived from an EMBL/GenBank/DDBJ whole genome shotgun (WGS) entry which is preliminary data.</text>
</comment>
<dbReference type="EMBL" id="LVLJ01003670">
    <property type="protein sequence ID" value="OAE20173.1"/>
    <property type="molecule type" value="Genomic_DNA"/>
</dbReference>
<evidence type="ECO:0000313" key="1">
    <source>
        <dbReference type="EMBL" id="OAE20173.1"/>
    </source>
</evidence>
<organism evidence="1 2">
    <name type="scientific">Marchantia polymorpha subsp. ruderalis</name>
    <dbReference type="NCBI Taxonomy" id="1480154"/>
    <lineage>
        <taxon>Eukaryota</taxon>
        <taxon>Viridiplantae</taxon>
        <taxon>Streptophyta</taxon>
        <taxon>Embryophyta</taxon>
        <taxon>Marchantiophyta</taxon>
        <taxon>Marchantiopsida</taxon>
        <taxon>Marchantiidae</taxon>
        <taxon>Marchantiales</taxon>
        <taxon>Marchantiaceae</taxon>
        <taxon>Marchantia</taxon>
    </lineage>
</organism>
<evidence type="ECO:0000313" key="2">
    <source>
        <dbReference type="Proteomes" id="UP000077202"/>
    </source>
</evidence>
<name>A0A176VID8_MARPO</name>
<keyword evidence="2" id="KW-1185">Reference proteome</keyword>
<gene>
    <name evidence="1" type="ORF">AXG93_194s1040</name>
</gene>
<proteinExistence type="predicted"/>
<sequence length="74" mass="8234">MQCGNDTDADFEAFMHNVHGVLAEEKNRKILLERKIIGSQFEGALGGNEVVSKDDDVEHVWPSAEVDMSDDDVE</sequence>